<reference evidence="1 2" key="1">
    <citation type="journal article" date="2008" name="Nature">
        <title>The genome of Laccaria bicolor provides insights into mycorrhizal symbiosis.</title>
        <authorList>
            <person name="Martin F."/>
            <person name="Aerts A."/>
            <person name="Ahren D."/>
            <person name="Brun A."/>
            <person name="Danchin E.G.J."/>
            <person name="Duchaussoy F."/>
            <person name="Gibon J."/>
            <person name="Kohler A."/>
            <person name="Lindquist E."/>
            <person name="Pereda V."/>
            <person name="Salamov A."/>
            <person name="Shapiro H.J."/>
            <person name="Wuyts J."/>
            <person name="Blaudez D."/>
            <person name="Buee M."/>
            <person name="Brokstein P."/>
            <person name="Canbaeck B."/>
            <person name="Cohen D."/>
            <person name="Courty P.E."/>
            <person name="Coutinho P.M."/>
            <person name="Delaruelle C."/>
            <person name="Detter J.C."/>
            <person name="Deveau A."/>
            <person name="DiFazio S."/>
            <person name="Duplessis S."/>
            <person name="Fraissinet-Tachet L."/>
            <person name="Lucic E."/>
            <person name="Frey-Klett P."/>
            <person name="Fourrey C."/>
            <person name="Feussner I."/>
            <person name="Gay G."/>
            <person name="Grimwood J."/>
            <person name="Hoegger P.J."/>
            <person name="Jain P."/>
            <person name="Kilaru S."/>
            <person name="Labbe J."/>
            <person name="Lin Y.C."/>
            <person name="Legue V."/>
            <person name="Le Tacon F."/>
            <person name="Marmeisse R."/>
            <person name="Melayah D."/>
            <person name="Montanini B."/>
            <person name="Muratet M."/>
            <person name="Nehls U."/>
            <person name="Niculita-Hirzel H."/>
            <person name="Oudot-Le Secq M.P."/>
            <person name="Peter M."/>
            <person name="Quesneville H."/>
            <person name="Rajashekar B."/>
            <person name="Reich M."/>
            <person name="Rouhier N."/>
            <person name="Schmutz J."/>
            <person name="Yin T."/>
            <person name="Chalot M."/>
            <person name="Henrissat B."/>
            <person name="Kuees U."/>
            <person name="Lucas S."/>
            <person name="Van de Peer Y."/>
            <person name="Podila G.K."/>
            <person name="Polle A."/>
            <person name="Pukkila P.J."/>
            <person name="Richardson P.M."/>
            <person name="Rouze P."/>
            <person name="Sanders I.R."/>
            <person name="Stajich J.E."/>
            <person name="Tunlid A."/>
            <person name="Tuskan G."/>
            <person name="Grigoriev I.V."/>
        </authorList>
    </citation>
    <scope>NUCLEOTIDE SEQUENCE [LARGE SCALE GENOMIC DNA]</scope>
    <source>
        <strain evidence="2">S238N-H82 / ATCC MYA-4686</strain>
    </source>
</reference>
<sequence length="461" mass="50798">MSLSSPSLPSSSSSPLFALPPYSTTSPSRFQALYSDFFRQRHSNPTSFHSNVEWWRKALEALVGSGLQDSNNRLVLNAGRSLMERVKVPRVGKPLALGAVINELHTSKSLIQVSDFLNAKVSIYDPGWLPVRIAAYLVGKPLWWALEQIGIIGEEGSKSHQHTDTGWWGDYIVVSLMERAADAVEEKQRERMSGPGEALYTLQSFRLTFTEVLGVDDGVWREIDTKVLLRFLERDRGAIVTDNDIIKFVGGTGSSTITVVDRGILELKTAVHNLRAQVDALHLKIDDCTRKASSALQQKRKPLALSYIRSRKHLEDLLSKRLGSLSTLEATLITVEAAAGDVEIMNSYESSTATLKAILAHPSLQRSSIDKTMEALAEANEEAKEVDDAIRIGGEVGIGDVNDDEVEEEWKALIREAESSVGVEERLYGEEMKAPSESPELKVAERSGVIHNNVNSSAVYA</sequence>
<dbReference type="GO" id="GO:0032511">
    <property type="term" value="P:late endosome to vacuole transport via multivesicular body sorting pathway"/>
    <property type="evidence" value="ECO:0007669"/>
    <property type="project" value="TreeGrafter"/>
</dbReference>
<dbReference type="GO" id="GO:0000815">
    <property type="term" value="C:ESCRT III complex"/>
    <property type="evidence" value="ECO:0007669"/>
    <property type="project" value="TreeGrafter"/>
</dbReference>
<dbReference type="InterPro" id="IPR005024">
    <property type="entry name" value="Snf7_fam"/>
</dbReference>
<dbReference type="Gene3D" id="6.10.140.1230">
    <property type="match status" value="1"/>
</dbReference>
<dbReference type="GO" id="GO:0006900">
    <property type="term" value="P:vesicle budding from membrane"/>
    <property type="evidence" value="ECO:0007669"/>
    <property type="project" value="TreeGrafter"/>
</dbReference>
<evidence type="ECO:0000313" key="2">
    <source>
        <dbReference type="Proteomes" id="UP000001194"/>
    </source>
</evidence>
<accession>B0CST3</accession>
<protein>
    <submittedName>
        <fullName evidence="1">Predicted protein</fullName>
    </submittedName>
</protein>
<gene>
    <name evidence="1" type="ORF">LACBIDRAFT_306127</name>
</gene>
<dbReference type="KEGG" id="lbc:LACBIDRAFT_306127"/>
<dbReference type="OrthoDB" id="10250120at2759"/>
<dbReference type="GO" id="GO:0009898">
    <property type="term" value="C:cytoplasmic side of plasma membrane"/>
    <property type="evidence" value="ECO:0007669"/>
    <property type="project" value="TreeGrafter"/>
</dbReference>
<evidence type="ECO:0000313" key="1">
    <source>
        <dbReference type="EMBL" id="EDR14363.1"/>
    </source>
</evidence>
<organism evidence="2">
    <name type="scientific">Laccaria bicolor (strain S238N-H82 / ATCC MYA-4686)</name>
    <name type="common">Bicoloured deceiver</name>
    <name type="synonym">Laccaria laccata var. bicolor</name>
    <dbReference type="NCBI Taxonomy" id="486041"/>
    <lineage>
        <taxon>Eukaryota</taxon>
        <taxon>Fungi</taxon>
        <taxon>Dikarya</taxon>
        <taxon>Basidiomycota</taxon>
        <taxon>Agaricomycotina</taxon>
        <taxon>Agaricomycetes</taxon>
        <taxon>Agaricomycetidae</taxon>
        <taxon>Agaricales</taxon>
        <taxon>Agaricineae</taxon>
        <taxon>Hydnangiaceae</taxon>
        <taxon>Laccaria</taxon>
    </lineage>
</organism>
<name>B0CST3_LACBS</name>
<dbReference type="Pfam" id="PF03357">
    <property type="entry name" value="Snf7"/>
    <property type="match status" value="1"/>
</dbReference>
<dbReference type="FunCoup" id="B0CST3">
    <property type="interactions" value="55"/>
</dbReference>
<proteinExistence type="predicted"/>
<dbReference type="RefSeq" id="XP_001874922.1">
    <property type="nucleotide sequence ID" value="XM_001874887.1"/>
</dbReference>
<dbReference type="AlphaFoldDB" id="B0CST3"/>
<dbReference type="HOGENOM" id="CLU_021165_1_0_1"/>
<dbReference type="InParanoid" id="B0CST3"/>
<dbReference type="GeneID" id="6071106"/>
<dbReference type="Proteomes" id="UP000001194">
    <property type="component" value="Unassembled WGS sequence"/>
</dbReference>
<dbReference type="PANTHER" id="PTHR22761">
    <property type="entry name" value="CHARGED MULTIVESICULAR BODY PROTEIN"/>
    <property type="match status" value="1"/>
</dbReference>
<dbReference type="EMBL" id="DS547092">
    <property type="protein sequence ID" value="EDR14363.1"/>
    <property type="molecule type" value="Genomic_DNA"/>
</dbReference>
<dbReference type="STRING" id="486041.B0CST3"/>
<keyword evidence="2" id="KW-1185">Reference proteome</keyword>
<dbReference type="GO" id="GO:0005771">
    <property type="term" value="C:multivesicular body"/>
    <property type="evidence" value="ECO:0007669"/>
    <property type="project" value="TreeGrafter"/>
</dbReference>
<dbReference type="Pfam" id="PF25880">
    <property type="entry name" value="WHD_CHMP7_1st"/>
    <property type="match status" value="1"/>
</dbReference>
<dbReference type="PANTHER" id="PTHR22761:SF96">
    <property type="entry name" value="BCDNA.GH08385"/>
    <property type="match status" value="1"/>
</dbReference>